<proteinExistence type="predicted"/>
<comment type="caution">
    <text evidence="1">The sequence shown here is derived from an EMBL/GenBank/DDBJ whole genome shotgun (WGS) entry which is preliminary data.</text>
</comment>
<dbReference type="AlphaFoldDB" id="A0A3S5A5J3"/>
<organism evidence="1 2">
    <name type="scientific">Protopolystoma xenopodis</name>
    <dbReference type="NCBI Taxonomy" id="117903"/>
    <lineage>
        <taxon>Eukaryota</taxon>
        <taxon>Metazoa</taxon>
        <taxon>Spiralia</taxon>
        <taxon>Lophotrochozoa</taxon>
        <taxon>Platyhelminthes</taxon>
        <taxon>Monogenea</taxon>
        <taxon>Polyopisthocotylea</taxon>
        <taxon>Polystomatidea</taxon>
        <taxon>Polystomatidae</taxon>
        <taxon>Protopolystoma</taxon>
    </lineage>
</organism>
<dbReference type="EMBL" id="CAAALY010014819">
    <property type="protein sequence ID" value="VEL12460.1"/>
    <property type="molecule type" value="Genomic_DNA"/>
</dbReference>
<reference evidence="1" key="1">
    <citation type="submission" date="2018-11" db="EMBL/GenBank/DDBJ databases">
        <authorList>
            <consortium name="Pathogen Informatics"/>
        </authorList>
    </citation>
    <scope>NUCLEOTIDE SEQUENCE</scope>
</reference>
<evidence type="ECO:0000313" key="1">
    <source>
        <dbReference type="EMBL" id="VEL12460.1"/>
    </source>
</evidence>
<gene>
    <name evidence="1" type="ORF">PXEA_LOCUS5900</name>
</gene>
<keyword evidence="2" id="KW-1185">Reference proteome</keyword>
<sequence length="54" mass="6033">MSPWFSDFNKSLPTFPCYSRRYALYSAASLSGTYSPASLTRPSALILKPIEKLT</sequence>
<evidence type="ECO:0000313" key="2">
    <source>
        <dbReference type="Proteomes" id="UP000784294"/>
    </source>
</evidence>
<protein>
    <submittedName>
        <fullName evidence="1">Uncharacterized protein</fullName>
    </submittedName>
</protein>
<accession>A0A3S5A5J3</accession>
<name>A0A3S5A5J3_9PLAT</name>
<dbReference type="Proteomes" id="UP000784294">
    <property type="component" value="Unassembled WGS sequence"/>
</dbReference>